<evidence type="ECO:0000313" key="3">
    <source>
        <dbReference type="Proteomes" id="UP000075903"/>
    </source>
</evidence>
<dbReference type="EnsemblMetazoa" id="AMEM013458-RA">
    <property type="protein sequence ID" value="AMEM013458-PA"/>
    <property type="gene ID" value="AMEM013458"/>
</dbReference>
<feature type="region of interest" description="Disordered" evidence="1">
    <location>
        <begin position="210"/>
        <end position="234"/>
    </location>
</feature>
<feature type="compositionally biased region" description="Low complexity" evidence="1">
    <location>
        <begin position="212"/>
        <end position="234"/>
    </location>
</feature>
<accession>A0A182VE64</accession>
<keyword evidence="3" id="KW-1185">Reference proteome</keyword>
<dbReference type="AlphaFoldDB" id="A0A182VE64"/>
<evidence type="ECO:0000313" key="2">
    <source>
        <dbReference type="EnsemblMetazoa" id="AMEM013458-PA"/>
    </source>
</evidence>
<dbReference type="Proteomes" id="UP000075903">
    <property type="component" value="Unassembled WGS sequence"/>
</dbReference>
<name>A0A182VE64_ANOME</name>
<evidence type="ECO:0000256" key="1">
    <source>
        <dbReference type="SAM" id="MobiDB-lite"/>
    </source>
</evidence>
<dbReference type="VEuPathDB" id="VectorBase:AMEM013458"/>
<proteinExistence type="predicted"/>
<protein>
    <submittedName>
        <fullName evidence="2">Uncharacterized protein</fullName>
    </submittedName>
</protein>
<reference evidence="2" key="1">
    <citation type="submission" date="2020-05" db="UniProtKB">
        <authorList>
            <consortium name="EnsemblMetazoa"/>
        </authorList>
    </citation>
    <scope>IDENTIFICATION</scope>
    <source>
        <strain evidence="2">MAF</strain>
    </source>
</reference>
<organism evidence="2 3">
    <name type="scientific">Anopheles merus</name>
    <name type="common">Mosquito</name>
    <dbReference type="NCBI Taxonomy" id="30066"/>
    <lineage>
        <taxon>Eukaryota</taxon>
        <taxon>Metazoa</taxon>
        <taxon>Ecdysozoa</taxon>
        <taxon>Arthropoda</taxon>
        <taxon>Hexapoda</taxon>
        <taxon>Insecta</taxon>
        <taxon>Pterygota</taxon>
        <taxon>Neoptera</taxon>
        <taxon>Endopterygota</taxon>
        <taxon>Diptera</taxon>
        <taxon>Nematocera</taxon>
        <taxon>Culicoidea</taxon>
        <taxon>Culicidae</taxon>
        <taxon>Anophelinae</taxon>
        <taxon>Anopheles</taxon>
    </lineage>
</organism>
<sequence length="317" mass="33006">MPSVISTVRLLYSCFSIRSSVTSHGSSTGSPGRPLPIGCTTHVSVVLRQFDTVREVSTATTSPGPGLLRCSFSMIRFSTTMDGISPARSASRIEAASSSTAPWSALSAGSRTGMPLMSSISSSWTVRDCVMSSRTRPAAAPPPTPVALEEVVEEAAAAPFSSELMRSSTCCPWMPPVASSSTVLDMLSPRTRLRVSACLTRLPSSPAALSFGRRPGGVASSSPSPSRNVSSSRWASRDVRMPPLGVLLCCAADAMCGFGGGGIDRGFTGTGGFFGGPAVAAVAVGTVVEFIASVLCDTHKFWKLQSHSFARPQSFLL</sequence>